<dbReference type="AlphaFoldDB" id="A0A194AEL5"/>
<dbReference type="Proteomes" id="UP000095200">
    <property type="component" value="Unassembled WGS sequence"/>
</dbReference>
<dbReference type="InterPro" id="IPR026433">
    <property type="entry name" value="MarR_EPS"/>
</dbReference>
<name>A0A194AEL5_9BACT</name>
<proteinExistence type="predicted"/>
<dbReference type="SUPFAM" id="SSF46785">
    <property type="entry name" value="Winged helix' DNA-binding domain"/>
    <property type="match status" value="1"/>
</dbReference>
<protein>
    <submittedName>
        <fullName evidence="1">MarR family transcriptional regulator</fullName>
    </submittedName>
</protein>
<gene>
    <name evidence="1" type="ORF">DPF_0330</name>
</gene>
<accession>A0A194AEL5</accession>
<keyword evidence="2" id="KW-1185">Reference proteome</keyword>
<comment type="caution">
    <text evidence="1">The sequence shown here is derived from an EMBL/GenBank/DDBJ whole genome shotgun (WGS) entry which is preliminary data.</text>
</comment>
<dbReference type="EMBL" id="BDFE01000006">
    <property type="protein sequence ID" value="GAU07635.1"/>
    <property type="molecule type" value="Genomic_DNA"/>
</dbReference>
<dbReference type="NCBIfam" id="TIGR04176">
    <property type="entry name" value="MarR_EPS"/>
    <property type="match status" value="1"/>
</dbReference>
<dbReference type="InterPro" id="IPR036390">
    <property type="entry name" value="WH_DNA-bd_sf"/>
</dbReference>
<evidence type="ECO:0000313" key="2">
    <source>
        <dbReference type="Proteomes" id="UP000095200"/>
    </source>
</evidence>
<organism evidence="1 2">
    <name type="scientific">Desulfoplanes formicivorans</name>
    <dbReference type="NCBI Taxonomy" id="1592317"/>
    <lineage>
        <taxon>Bacteria</taxon>
        <taxon>Pseudomonadati</taxon>
        <taxon>Thermodesulfobacteriota</taxon>
        <taxon>Desulfovibrionia</taxon>
        <taxon>Desulfovibrionales</taxon>
        <taxon>Desulfoplanaceae</taxon>
        <taxon>Desulfoplanes</taxon>
    </lineage>
</organism>
<dbReference type="OrthoDB" id="8537236at2"/>
<evidence type="ECO:0000313" key="1">
    <source>
        <dbReference type="EMBL" id="GAU07635.1"/>
    </source>
</evidence>
<dbReference type="Pfam" id="PF13412">
    <property type="entry name" value="HTH_24"/>
    <property type="match status" value="1"/>
</dbReference>
<dbReference type="STRING" id="1592317.DPF_0330"/>
<reference evidence="2" key="1">
    <citation type="submission" date="2016-06" db="EMBL/GenBank/DDBJ databases">
        <title>Draft genome sequence of Desulfoplanes formicivorans strain Pf12B.</title>
        <authorList>
            <person name="Watanabe M."/>
            <person name="Kojima H."/>
            <person name="Fukui M."/>
        </authorList>
    </citation>
    <scope>NUCLEOTIDE SEQUENCE [LARGE SCALE GENOMIC DNA]</scope>
    <source>
        <strain evidence="2">Pf12B</strain>
    </source>
</reference>
<sequence>MNDATNYKIYKILEANPEISQRELARKLDVSLGKANYCLKGLVEKGLIKVSRFSNAKNKLVYLYLLTPKGIEHKAKVTLRYLKRRMQEYDELKEEIARLREEVACEPGEIRKKD</sequence>
<dbReference type="InterPro" id="IPR036388">
    <property type="entry name" value="WH-like_DNA-bd_sf"/>
</dbReference>
<dbReference type="Gene3D" id="1.10.10.10">
    <property type="entry name" value="Winged helix-like DNA-binding domain superfamily/Winged helix DNA-binding domain"/>
    <property type="match status" value="1"/>
</dbReference>
<dbReference type="RefSeq" id="WP_069857146.1">
    <property type="nucleotide sequence ID" value="NZ_BDFE01000006.1"/>
</dbReference>